<dbReference type="FunCoup" id="H3CP05">
    <property type="interactions" value="796"/>
</dbReference>
<dbReference type="GeneTree" id="ENSGT00390000008250"/>
<dbReference type="InterPro" id="IPR026797">
    <property type="entry name" value="HAUS_6"/>
</dbReference>
<organism evidence="3 4">
    <name type="scientific">Tetraodon nigroviridis</name>
    <name type="common">Spotted green pufferfish</name>
    <name type="synonym">Chelonodon nigroviridis</name>
    <dbReference type="NCBI Taxonomy" id="99883"/>
    <lineage>
        <taxon>Eukaryota</taxon>
        <taxon>Metazoa</taxon>
        <taxon>Chordata</taxon>
        <taxon>Craniata</taxon>
        <taxon>Vertebrata</taxon>
        <taxon>Euteleostomi</taxon>
        <taxon>Actinopterygii</taxon>
        <taxon>Neopterygii</taxon>
        <taxon>Teleostei</taxon>
        <taxon>Neoteleostei</taxon>
        <taxon>Acanthomorphata</taxon>
        <taxon>Eupercaria</taxon>
        <taxon>Tetraodontiformes</taxon>
        <taxon>Tetradontoidea</taxon>
        <taxon>Tetraodontidae</taxon>
        <taxon>Tetraodon</taxon>
    </lineage>
</organism>
<reference evidence="3" key="3">
    <citation type="submission" date="2025-09" db="UniProtKB">
        <authorList>
            <consortium name="Ensembl"/>
        </authorList>
    </citation>
    <scope>IDENTIFICATION</scope>
</reference>
<name>H3CP05_TETNG</name>
<dbReference type="InParanoid" id="H3CP05"/>
<dbReference type="GO" id="GO:0051225">
    <property type="term" value="P:spindle assembly"/>
    <property type="evidence" value="ECO:0007669"/>
    <property type="project" value="InterPro"/>
</dbReference>
<evidence type="ECO:0000313" key="4">
    <source>
        <dbReference type="Proteomes" id="UP000007303"/>
    </source>
</evidence>
<feature type="domain" description="HAUS augmin-like complex subunit 6 N-terminal" evidence="2">
    <location>
        <begin position="12"/>
        <end position="239"/>
    </location>
</feature>
<proteinExistence type="predicted"/>
<accession>H3CP05</accession>
<feature type="coiled-coil region" evidence="1">
    <location>
        <begin position="185"/>
        <end position="212"/>
    </location>
</feature>
<keyword evidence="1" id="KW-0175">Coiled coil</keyword>
<dbReference type="InterPro" id="IPR028163">
    <property type="entry name" value="HAUS_6_N"/>
</dbReference>
<dbReference type="PANTHER" id="PTHR16151">
    <property type="entry name" value="HAUS AUGMIN-LIKE COMPLEX SUBUNIT 6"/>
    <property type="match status" value="1"/>
</dbReference>
<evidence type="ECO:0000259" key="2">
    <source>
        <dbReference type="Pfam" id="PF14661"/>
    </source>
</evidence>
<protein>
    <recommendedName>
        <fullName evidence="2">HAUS augmin-like complex subunit 6 N-terminal domain-containing protein</fullName>
    </recommendedName>
</protein>
<dbReference type="STRING" id="99883.ENSTNIP00000009988"/>
<dbReference type="AlphaFoldDB" id="H3CP05"/>
<dbReference type="HOGENOM" id="CLU_025179_0_0_1"/>
<dbReference type="Proteomes" id="UP000007303">
    <property type="component" value="Unassembled WGS sequence"/>
</dbReference>
<sequence>PASTQKRNGKHLWFALLGLGFQPDSELASFGKINANARRTSLGATMFDKPNKDAFHIVTHFLLDKLNPTRFRESYRFCWPVLNHKADAEFRKVTCSWLREIMDESAGSKVAASLLLSPGGPKFTSLMLNLAHHVMLQEMKTFRTEDSWVPEAAAIPASSLDMAAKRLELLTRRFLRTAVEQDRFLHEYQRRAQLLVRSVKELRAEASRYQELLAHQGDGRSAGGGASAEKVQQVRSLWSSLDHMICSTRAEQEAVDGVLRGQADQYVLDGAGRVLEVPRSLREHLEQRPQLSSGRLYACGQLRLLLLLELMNHSLQLLREERRRLRRAADLSPARLQDQRGQMSRALQSLQLIRQKISREAVPEARSRIRELEAGWDRRWSEGRQESPLAAFLQEEHTGAALLSPMAPLSFAPLAHASLSLFSQFPAVLPEERRVEAGPPEAGPLKAEPPEAELRCCSSSSPEAAVVPVETANTSLDWLLDLSPLLRAPVAQVSARRAGDPRSQTRTLELECDNLADQFADAVATPAAGLSGVDLEALLGSLHADPFSTRKQLPRTPESLILDVKSSWRKAVEEDRAQR</sequence>
<dbReference type="OMA" id="HFARYVA"/>
<dbReference type="Ensembl" id="ENSTNIT00000010167.1">
    <property type="protein sequence ID" value="ENSTNIP00000009988.1"/>
    <property type="gene ID" value="ENSTNIG00000007186.1"/>
</dbReference>
<evidence type="ECO:0000256" key="1">
    <source>
        <dbReference type="SAM" id="Coils"/>
    </source>
</evidence>
<dbReference type="PANTHER" id="PTHR16151:SF2">
    <property type="entry name" value="HAUS AUGMIN-LIKE COMPLEX SUBUNIT 6"/>
    <property type="match status" value="1"/>
</dbReference>
<dbReference type="GO" id="GO:0008017">
    <property type="term" value="F:microtubule binding"/>
    <property type="evidence" value="ECO:0007669"/>
    <property type="project" value="TreeGrafter"/>
</dbReference>
<dbReference type="GO" id="GO:1990498">
    <property type="term" value="C:mitotic spindle microtubule"/>
    <property type="evidence" value="ECO:0007669"/>
    <property type="project" value="TreeGrafter"/>
</dbReference>
<dbReference type="GO" id="GO:0070652">
    <property type="term" value="C:HAUS complex"/>
    <property type="evidence" value="ECO:0007669"/>
    <property type="project" value="InterPro"/>
</dbReference>
<reference evidence="3" key="2">
    <citation type="submission" date="2025-08" db="UniProtKB">
        <authorList>
            <consortium name="Ensembl"/>
        </authorList>
    </citation>
    <scope>IDENTIFICATION</scope>
</reference>
<evidence type="ECO:0000313" key="3">
    <source>
        <dbReference type="Ensembl" id="ENSTNIP00000009988.1"/>
    </source>
</evidence>
<reference evidence="4" key="1">
    <citation type="journal article" date="2004" name="Nature">
        <title>Genome duplication in the teleost fish Tetraodon nigroviridis reveals the early vertebrate proto-karyotype.</title>
        <authorList>
            <person name="Jaillon O."/>
            <person name="Aury J.-M."/>
            <person name="Brunet F."/>
            <person name="Petit J.-L."/>
            <person name="Stange-Thomann N."/>
            <person name="Mauceli E."/>
            <person name="Bouneau L."/>
            <person name="Fischer C."/>
            <person name="Ozouf-Costaz C."/>
            <person name="Bernot A."/>
            <person name="Nicaud S."/>
            <person name="Jaffe D."/>
            <person name="Fisher S."/>
            <person name="Lutfalla G."/>
            <person name="Dossat C."/>
            <person name="Segurens B."/>
            <person name="Dasilva C."/>
            <person name="Salanoubat M."/>
            <person name="Levy M."/>
            <person name="Boudet N."/>
            <person name="Castellano S."/>
            <person name="Anthouard V."/>
            <person name="Jubin C."/>
            <person name="Castelli V."/>
            <person name="Katinka M."/>
            <person name="Vacherie B."/>
            <person name="Biemont C."/>
            <person name="Skalli Z."/>
            <person name="Cattolico L."/>
            <person name="Poulain J."/>
            <person name="De Berardinis V."/>
            <person name="Cruaud C."/>
            <person name="Duprat S."/>
            <person name="Brottier P."/>
            <person name="Coutanceau J.-P."/>
            <person name="Gouzy J."/>
            <person name="Parra G."/>
            <person name="Lardier G."/>
            <person name="Chapple C."/>
            <person name="McKernan K.J."/>
            <person name="McEwan P."/>
            <person name="Bosak S."/>
            <person name="Kellis M."/>
            <person name="Volff J.-N."/>
            <person name="Guigo R."/>
            <person name="Zody M.C."/>
            <person name="Mesirov J."/>
            <person name="Lindblad-Toh K."/>
            <person name="Birren B."/>
            <person name="Nusbaum C."/>
            <person name="Kahn D."/>
            <person name="Robinson-Rechavi M."/>
            <person name="Laudet V."/>
            <person name="Schachter V."/>
            <person name="Quetier F."/>
            <person name="Saurin W."/>
            <person name="Scarpelli C."/>
            <person name="Wincker P."/>
            <person name="Lander E.S."/>
            <person name="Weissenbach J."/>
            <person name="Roest Crollius H."/>
        </authorList>
    </citation>
    <scope>NUCLEOTIDE SEQUENCE [LARGE SCALE GENOMIC DNA]</scope>
</reference>
<keyword evidence="4" id="KW-1185">Reference proteome</keyword>
<dbReference type="Pfam" id="PF14661">
    <property type="entry name" value="HAUS6_N"/>
    <property type="match status" value="1"/>
</dbReference>